<dbReference type="EMBL" id="JAIPUX010000521">
    <property type="protein sequence ID" value="KAH0627558.1"/>
    <property type="molecule type" value="Genomic_DNA"/>
</dbReference>
<evidence type="ECO:0000256" key="1">
    <source>
        <dbReference type="SAM" id="MobiDB-lite"/>
    </source>
</evidence>
<keyword evidence="3" id="KW-1185">Reference proteome</keyword>
<protein>
    <submittedName>
        <fullName evidence="2">Uncharacterized protein</fullName>
    </submittedName>
</protein>
<feature type="region of interest" description="Disordered" evidence="1">
    <location>
        <begin position="1"/>
        <end position="32"/>
    </location>
</feature>
<reference evidence="2 3" key="1">
    <citation type="journal article" date="2022" name="Gigascience">
        <title>A chromosome-level genome assembly and annotation of the desert horned lizard, Phrynosoma platyrhinos, provides insight into chromosomal rearrangements among reptiles.</title>
        <authorList>
            <person name="Koochekian N."/>
            <person name="Ascanio A."/>
            <person name="Farleigh K."/>
            <person name="Card D.C."/>
            <person name="Schield D.R."/>
            <person name="Castoe T.A."/>
            <person name="Jezkova T."/>
        </authorList>
    </citation>
    <scope>NUCLEOTIDE SEQUENCE [LARGE SCALE GENOMIC DNA]</scope>
    <source>
        <strain evidence="2">NK-2021</strain>
    </source>
</reference>
<accession>A0ABQ7TD31</accession>
<gene>
    <name evidence="2" type="ORF">JD844_003406</name>
</gene>
<name>A0ABQ7TD31_PHRPL</name>
<feature type="compositionally biased region" description="Basic and acidic residues" evidence="1">
    <location>
        <begin position="1"/>
        <end position="13"/>
    </location>
</feature>
<feature type="compositionally biased region" description="Acidic residues" evidence="1">
    <location>
        <begin position="92"/>
        <end position="105"/>
    </location>
</feature>
<dbReference type="Proteomes" id="UP000826234">
    <property type="component" value="Unassembled WGS sequence"/>
</dbReference>
<feature type="region of interest" description="Disordered" evidence="1">
    <location>
        <begin position="87"/>
        <end position="107"/>
    </location>
</feature>
<evidence type="ECO:0000313" key="2">
    <source>
        <dbReference type="EMBL" id="KAH0627558.1"/>
    </source>
</evidence>
<organism evidence="2 3">
    <name type="scientific">Phrynosoma platyrhinos</name>
    <name type="common">Desert horned lizard</name>
    <dbReference type="NCBI Taxonomy" id="52577"/>
    <lineage>
        <taxon>Eukaryota</taxon>
        <taxon>Metazoa</taxon>
        <taxon>Chordata</taxon>
        <taxon>Craniata</taxon>
        <taxon>Vertebrata</taxon>
        <taxon>Euteleostomi</taxon>
        <taxon>Lepidosauria</taxon>
        <taxon>Squamata</taxon>
        <taxon>Bifurcata</taxon>
        <taxon>Unidentata</taxon>
        <taxon>Episquamata</taxon>
        <taxon>Toxicofera</taxon>
        <taxon>Iguania</taxon>
        <taxon>Phrynosomatidae</taxon>
        <taxon>Phrynosomatinae</taxon>
        <taxon>Phrynosoma</taxon>
    </lineage>
</organism>
<proteinExistence type="predicted"/>
<comment type="caution">
    <text evidence="2">The sequence shown here is derived from an EMBL/GenBank/DDBJ whole genome shotgun (WGS) entry which is preliminary data.</text>
</comment>
<dbReference type="InterPro" id="IPR029272">
    <property type="entry name" value="CCDC7"/>
</dbReference>
<evidence type="ECO:0000313" key="3">
    <source>
        <dbReference type="Proteomes" id="UP000826234"/>
    </source>
</evidence>
<dbReference type="Pfam" id="PF15368">
    <property type="entry name" value="BioT2"/>
    <property type="match status" value="1"/>
</dbReference>
<sequence length="133" mass="14930">MRAAKEAKPRGKETPLSSPPPGTKKRGKKYEPDTMVIMPAVPAESVAQYSLALPSVNKERMLDEMDMLRNITGHLNEIVSTMEGVYAKGEEPKEEGEEEEEEEPETSVRFVNNIVCHLNSCYRSTDNYKLSVI</sequence>